<reference evidence="1 2" key="1">
    <citation type="journal article" date="2023" name="Plants (Basel)">
        <title>Bridging the Gap: Combining Genomics and Transcriptomics Approaches to Understand Stylosanthes scabra, an Orphan Legume from the Brazilian Caatinga.</title>
        <authorList>
            <person name="Ferreira-Neto J.R.C."/>
            <person name="da Silva M.D."/>
            <person name="Binneck E."/>
            <person name="de Melo N.F."/>
            <person name="da Silva R.H."/>
            <person name="de Melo A.L.T.M."/>
            <person name="Pandolfi V."/>
            <person name="Bustamante F.O."/>
            <person name="Brasileiro-Vidal A.C."/>
            <person name="Benko-Iseppon A.M."/>
        </authorList>
    </citation>
    <scope>NUCLEOTIDE SEQUENCE [LARGE SCALE GENOMIC DNA]</scope>
    <source>
        <tissue evidence="1">Leaves</tissue>
    </source>
</reference>
<protein>
    <recommendedName>
        <fullName evidence="3">RNase H type-1 domain-containing protein</fullName>
    </recommendedName>
</protein>
<feature type="non-terminal residue" evidence="1">
    <location>
        <position position="1"/>
    </location>
</feature>
<evidence type="ECO:0008006" key="3">
    <source>
        <dbReference type="Google" id="ProtNLM"/>
    </source>
</evidence>
<name>A0ABU6WQK1_9FABA</name>
<comment type="caution">
    <text evidence="1">The sequence shown here is derived from an EMBL/GenBank/DDBJ whole genome shotgun (WGS) entry which is preliminary data.</text>
</comment>
<evidence type="ECO:0000313" key="1">
    <source>
        <dbReference type="EMBL" id="MED6187656.1"/>
    </source>
</evidence>
<sequence length="168" mass="19106">SLWYHKWKPNGCLAHQVPFVHVSDTNLTINDVWFDGQWNLELLSSWLSHELKIEIQQYNPSLQIGSEPAFMCMIARPVLGVLSGIAMDFGLETSNMAMNQDITDLQAKIIDILHWDWTARIQLIQREANSVADSMAKAAAMGQHDYVEWIVPQHSLVPLIRMDSPVLP</sequence>
<dbReference type="Proteomes" id="UP001341840">
    <property type="component" value="Unassembled WGS sequence"/>
</dbReference>
<gene>
    <name evidence="1" type="ORF">PIB30_078477</name>
</gene>
<accession>A0ABU6WQK1</accession>
<organism evidence="1 2">
    <name type="scientific">Stylosanthes scabra</name>
    <dbReference type="NCBI Taxonomy" id="79078"/>
    <lineage>
        <taxon>Eukaryota</taxon>
        <taxon>Viridiplantae</taxon>
        <taxon>Streptophyta</taxon>
        <taxon>Embryophyta</taxon>
        <taxon>Tracheophyta</taxon>
        <taxon>Spermatophyta</taxon>
        <taxon>Magnoliopsida</taxon>
        <taxon>eudicotyledons</taxon>
        <taxon>Gunneridae</taxon>
        <taxon>Pentapetalae</taxon>
        <taxon>rosids</taxon>
        <taxon>fabids</taxon>
        <taxon>Fabales</taxon>
        <taxon>Fabaceae</taxon>
        <taxon>Papilionoideae</taxon>
        <taxon>50 kb inversion clade</taxon>
        <taxon>dalbergioids sensu lato</taxon>
        <taxon>Dalbergieae</taxon>
        <taxon>Pterocarpus clade</taxon>
        <taxon>Stylosanthes</taxon>
    </lineage>
</organism>
<dbReference type="EMBL" id="JASCZI010182328">
    <property type="protein sequence ID" value="MED6187656.1"/>
    <property type="molecule type" value="Genomic_DNA"/>
</dbReference>
<proteinExistence type="predicted"/>
<evidence type="ECO:0000313" key="2">
    <source>
        <dbReference type="Proteomes" id="UP001341840"/>
    </source>
</evidence>
<keyword evidence="2" id="KW-1185">Reference proteome</keyword>